<sequence>MAWRSLKPLGEDAGIGCSIRYCLKARSGRFHSTMCQQIKGTLHNHVSSSSGCLRRCISTTSGGYGFHVTYTH</sequence>
<keyword evidence="2" id="KW-1185">Reference proteome</keyword>
<dbReference type="Proteomes" id="UP001497516">
    <property type="component" value="Chromosome 2"/>
</dbReference>
<evidence type="ECO:0000313" key="2">
    <source>
        <dbReference type="Proteomes" id="UP001497516"/>
    </source>
</evidence>
<proteinExistence type="predicted"/>
<evidence type="ECO:0000313" key="1">
    <source>
        <dbReference type="EMBL" id="CAL1370545.1"/>
    </source>
</evidence>
<accession>A0AAV2DAE2</accession>
<protein>
    <submittedName>
        <fullName evidence="1">Uncharacterized protein</fullName>
    </submittedName>
</protein>
<dbReference type="AlphaFoldDB" id="A0AAV2DAE2"/>
<organism evidence="1 2">
    <name type="scientific">Linum trigynum</name>
    <dbReference type="NCBI Taxonomy" id="586398"/>
    <lineage>
        <taxon>Eukaryota</taxon>
        <taxon>Viridiplantae</taxon>
        <taxon>Streptophyta</taxon>
        <taxon>Embryophyta</taxon>
        <taxon>Tracheophyta</taxon>
        <taxon>Spermatophyta</taxon>
        <taxon>Magnoliopsida</taxon>
        <taxon>eudicotyledons</taxon>
        <taxon>Gunneridae</taxon>
        <taxon>Pentapetalae</taxon>
        <taxon>rosids</taxon>
        <taxon>fabids</taxon>
        <taxon>Malpighiales</taxon>
        <taxon>Linaceae</taxon>
        <taxon>Linum</taxon>
    </lineage>
</organism>
<reference evidence="1 2" key="1">
    <citation type="submission" date="2024-04" db="EMBL/GenBank/DDBJ databases">
        <authorList>
            <person name="Fracassetti M."/>
        </authorList>
    </citation>
    <scope>NUCLEOTIDE SEQUENCE [LARGE SCALE GENOMIC DNA]</scope>
</reference>
<dbReference type="EMBL" id="OZ034815">
    <property type="protein sequence ID" value="CAL1370545.1"/>
    <property type="molecule type" value="Genomic_DNA"/>
</dbReference>
<gene>
    <name evidence="1" type="ORF">LTRI10_LOCUS12664</name>
</gene>
<name>A0AAV2DAE2_9ROSI</name>